<gene>
    <name evidence="3" type="ORF">EFK50_17430</name>
</gene>
<feature type="domain" description="Protein-glutamine gamma-glutamyltransferase-like C-terminal" evidence="2">
    <location>
        <begin position="133"/>
        <end position="202"/>
    </location>
</feature>
<evidence type="ECO:0000259" key="2">
    <source>
        <dbReference type="Pfam" id="PF13559"/>
    </source>
</evidence>
<accession>A0A3N0CDS5</accession>
<keyword evidence="4" id="KW-1185">Reference proteome</keyword>
<dbReference type="AlphaFoldDB" id="A0A3N0CDS5"/>
<evidence type="ECO:0000313" key="3">
    <source>
        <dbReference type="EMBL" id="RNL61153.1"/>
    </source>
</evidence>
<keyword evidence="1" id="KW-1133">Transmembrane helix</keyword>
<reference evidence="3 4" key="1">
    <citation type="submission" date="2018-11" db="EMBL/GenBank/DDBJ databases">
        <authorList>
            <person name="Li F."/>
        </authorList>
    </citation>
    <scope>NUCLEOTIDE SEQUENCE [LARGE SCALE GENOMIC DNA]</scope>
    <source>
        <strain evidence="3 4">Gsoil 097</strain>
    </source>
</reference>
<dbReference type="InterPro" id="IPR025403">
    <property type="entry name" value="TgpA-like_C"/>
</dbReference>
<proteinExistence type="predicted"/>
<feature type="transmembrane region" description="Helical" evidence="1">
    <location>
        <begin position="66"/>
        <end position="86"/>
    </location>
</feature>
<dbReference type="Proteomes" id="UP000267128">
    <property type="component" value="Unassembled WGS sequence"/>
</dbReference>
<organism evidence="3 4">
    <name type="scientific">Nocardioides marmoriginsengisoli</name>
    <dbReference type="NCBI Taxonomy" id="661483"/>
    <lineage>
        <taxon>Bacteria</taxon>
        <taxon>Bacillati</taxon>
        <taxon>Actinomycetota</taxon>
        <taxon>Actinomycetes</taxon>
        <taxon>Propionibacteriales</taxon>
        <taxon>Nocardioidaceae</taxon>
        <taxon>Nocardioides</taxon>
    </lineage>
</organism>
<dbReference type="RefSeq" id="WP_123228868.1">
    <property type="nucleotide sequence ID" value="NZ_RJSE01000008.1"/>
</dbReference>
<evidence type="ECO:0000256" key="1">
    <source>
        <dbReference type="SAM" id="Phobius"/>
    </source>
</evidence>
<name>A0A3N0CDS5_9ACTN</name>
<sequence>MTSPWAVLAALPPSRLDPSPDRADELLRRELLRPEYHEQNLMERFLNWISDRLDDALATASQASPLGWAGAVVVFLVVLVLIGLLLSKARRTPRARTAPGAVLTEHRATAAELRRRAEEALSAGDPGQAVVEAFRALTVRQIERGRLPDLPGATAHEVATSLGSTYLDQRGRVDGAAALFDRVLYGDRPATTGQAEGVLALDDDLAGVR</sequence>
<dbReference type="OrthoDB" id="3389322at2"/>
<evidence type="ECO:0000313" key="4">
    <source>
        <dbReference type="Proteomes" id="UP000267128"/>
    </source>
</evidence>
<comment type="caution">
    <text evidence="3">The sequence shown here is derived from an EMBL/GenBank/DDBJ whole genome shotgun (WGS) entry which is preliminary data.</text>
</comment>
<protein>
    <submittedName>
        <fullName evidence="3">DUF4129 domain-containing protein</fullName>
    </submittedName>
</protein>
<dbReference type="EMBL" id="RJSE01000008">
    <property type="protein sequence ID" value="RNL61153.1"/>
    <property type="molecule type" value="Genomic_DNA"/>
</dbReference>
<dbReference type="Pfam" id="PF13559">
    <property type="entry name" value="DUF4129"/>
    <property type="match status" value="1"/>
</dbReference>
<keyword evidence="1" id="KW-0812">Transmembrane</keyword>
<keyword evidence="1" id="KW-0472">Membrane</keyword>